<dbReference type="Pfam" id="PF14559">
    <property type="entry name" value="TPR_19"/>
    <property type="match status" value="1"/>
</dbReference>
<dbReference type="SUPFAM" id="SSF48452">
    <property type="entry name" value="TPR-like"/>
    <property type="match status" value="1"/>
</dbReference>
<dbReference type="PANTHER" id="PTHR12558:SF13">
    <property type="entry name" value="CELL DIVISION CYCLE PROTEIN 27 HOMOLOG"/>
    <property type="match status" value="1"/>
</dbReference>
<keyword evidence="1" id="KW-0802">TPR repeat</keyword>
<dbReference type="Pfam" id="PF13432">
    <property type="entry name" value="TPR_16"/>
    <property type="match status" value="1"/>
</dbReference>
<comment type="caution">
    <text evidence="2">The sequence shown here is derived from an EMBL/GenBank/DDBJ whole genome shotgun (WGS) entry which is preliminary data.</text>
</comment>
<evidence type="ECO:0000313" key="3">
    <source>
        <dbReference type="Proteomes" id="UP000288071"/>
    </source>
</evidence>
<dbReference type="Proteomes" id="UP000288071">
    <property type="component" value="Unassembled WGS sequence"/>
</dbReference>
<organism evidence="2 3">
    <name type="scientific">Paenirhodobacter huangdaonensis</name>
    <dbReference type="NCBI Taxonomy" id="2501515"/>
    <lineage>
        <taxon>Bacteria</taxon>
        <taxon>Pseudomonadati</taxon>
        <taxon>Pseudomonadota</taxon>
        <taxon>Alphaproteobacteria</taxon>
        <taxon>Rhodobacterales</taxon>
        <taxon>Rhodobacter group</taxon>
        <taxon>Paenirhodobacter</taxon>
    </lineage>
</organism>
<dbReference type="AlphaFoldDB" id="A0A3S4MIK7"/>
<proteinExistence type="predicted"/>
<dbReference type="PROSITE" id="PS51257">
    <property type="entry name" value="PROKAR_LIPOPROTEIN"/>
    <property type="match status" value="1"/>
</dbReference>
<reference evidence="2" key="2">
    <citation type="submission" date="2019-01" db="EMBL/GenBank/DDBJ databases">
        <authorList>
            <person name="Li Y."/>
        </authorList>
    </citation>
    <scope>NUCLEOTIDE SEQUENCE [LARGE SCALE GENOMIC DNA]</scope>
    <source>
        <strain evidence="2">CGMCC 1.12963</strain>
    </source>
</reference>
<sequence>MSCRGPAEGTSTVIRNALLTVTLCLAVGGCADGGFSIGAGSSSTRNTEKVADAALGVGDYTEAARLYERAVATSPRSVEAWLGLGRAYGATGQFIRAQNALAAAQKLAPRNTEVLVELGHLQLSQMHPRDALAYYDKALAVDGRNKAALTGKGVALDYLSRHGEAQQVYQQALALYPTDFPLLSDDALSHVLSGNIGEGIRLMEQLLRDPTKGRTVRANMALAYALDGREADARAMMSGDVAPDEINRTLAYYRQIRKDYLAGKPIGYLVFR</sequence>
<evidence type="ECO:0000313" key="2">
    <source>
        <dbReference type="EMBL" id="RWR53364.1"/>
    </source>
</evidence>
<name>A0A3S4MIK7_9RHOB</name>
<dbReference type="Gene3D" id="1.25.40.10">
    <property type="entry name" value="Tetratricopeptide repeat domain"/>
    <property type="match status" value="1"/>
</dbReference>
<dbReference type="EMBL" id="SAVA01000003">
    <property type="protein sequence ID" value="RWR53364.1"/>
    <property type="molecule type" value="Genomic_DNA"/>
</dbReference>
<reference evidence="2" key="1">
    <citation type="submission" date="2019-01" db="EMBL/GenBank/DDBJ databases">
        <title>Sinorhodobacter populi sp. nov. isolated from the symptomatic bark tissue of Populus euramericana canker.</title>
        <authorList>
            <person name="Xu G."/>
        </authorList>
    </citation>
    <scope>NUCLEOTIDE SEQUENCE [LARGE SCALE GENOMIC DNA]</scope>
    <source>
        <strain evidence="2">CGMCC 1.12963</strain>
    </source>
</reference>
<evidence type="ECO:0000256" key="1">
    <source>
        <dbReference type="PROSITE-ProRule" id="PRU00339"/>
    </source>
</evidence>
<dbReference type="SMART" id="SM00028">
    <property type="entry name" value="TPR"/>
    <property type="match status" value="3"/>
</dbReference>
<feature type="repeat" description="TPR" evidence="1">
    <location>
        <begin position="78"/>
        <end position="111"/>
    </location>
</feature>
<keyword evidence="3" id="KW-1185">Reference proteome</keyword>
<dbReference type="InterPro" id="IPR011990">
    <property type="entry name" value="TPR-like_helical_dom_sf"/>
</dbReference>
<feature type="repeat" description="TPR" evidence="1">
    <location>
        <begin position="44"/>
        <end position="77"/>
    </location>
</feature>
<dbReference type="InterPro" id="IPR019734">
    <property type="entry name" value="TPR_rpt"/>
</dbReference>
<feature type="repeat" description="TPR" evidence="1">
    <location>
        <begin position="112"/>
        <end position="145"/>
    </location>
</feature>
<gene>
    <name evidence="2" type="ORF">EOW66_06555</name>
</gene>
<accession>A0A3S4MIK7</accession>
<protein>
    <submittedName>
        <fullName evidence="2">Tetratricopeptide repeat protein</fullName>
    </submittedName>
</protein>
<dbReference type="PROSITE" id="PS50005">
    <property type="entry name" value="TPR"/>
    <property type="match status" value="3"/>
</dbReference>
<dbReference type="PANTHER" id="PTHR12558">
    <property type="entry name" value="CELL DIVISION CYCLE 16,23,27"/>
    <property type="match status" value="1"/>
</dbReference>